<dbReference type="EMBL" id="FXUI01000001">
    <property type="protein sequence ID" value="SMP53018.1"/>
    <property type="molecule type" value="Genomic_DNA"/>
</dbReference>
<feature type="compositionally biased region" description="Basic and acidic residues" evidence="1">
    <location>
        <begin position="76"/>
        <end position="87"/>
    </location>
</feature>
<keyword evidence="3" id="KW-1185">Reference proteome</keyword>
<name>A0ABY1PYG5_9SPHN</name>
<organism evidence="2 3">
    <name type="scientific">Novosphingobium panipatense</name>
    <dbReference type="NCBI Taxonomy" id="428991"/>
    <lineage>
        <taxon>Bacteria</taxon>
        <taxon>Pseudomonadati</taxon>
        <taxon>Pseudomonadota</taxon>
        <taxon>Alphaproteobacteria</taxon>
        <taxon>Sphingomonadales</taxon>
        <taxon>Sphingomonadaceae</taxon>
        <taxon>Novosphingobium</taxon>
    </lineage>
</organism>
<evidence type="ECO:0000256" key="1">
    <source>
        <dbReference type="SAM" id="MobiDB-lite"/>
    </source>
</evidence>
<accession>A0ABY1PYG5</accession>
<evidence type="ECO:0000313" key="2">
    <source>
        <dbReference type="EMBL" id="SMP53018.1"/>
    </source>
</evidence>
<sequence>MMIYASTQTRETAEQAARRDFNRRSIGLDSNECHGHKARRRINLMLFGIDTAGAISCPYPAAELSHEEAMNRVREMNREDQAAAKREAARRRAAGLPQFTRN</sequence>
<proteinExistence type="predicted"/>
<reference evidence="2 3" key="1">
    <citation type="submission" date="2017-05" db="EMBL/GenBank/DDBJ databases">
        <authorList>
            <person name="Varghese N."/>
            <person name="Submissions S."/>
        </authorList>
    </citation>
    <scope>NUCLEOTIDE SEQUENCE [LARGE SCALE GENOMIC DNA]</scope>
    <source>
        <strain evidence="2 3">SM16</strain>
    </source>
</reference>
<feature type="region of interest" description="Disordered" evidence="1">
    <location>
        <begin position="76"/>
        <end position="102"/>
    </location>
</feature>
<protein>
    <submittedName>
        <fullName evidence="2">Uncharacterized protein</fullName>
    </submittedName>
</protein>
<evidence type="ECO:0000313" key="3">
    <source>
        <dbReference type="Proteomes" id="UP001157910"/>
    </source>
</evidence>
<comment type="caution">
    <text evidence="2">The sequence shown here is derived from an EMBL/GenBank/DDBJ whole genome shotgun (WGS) entry which is preliminary data.</text>
</comment>
<dbReference type="Proteomes" id="UP001157910">
    <property type="component" value="Unassembled WGS sequence"/>
</dbReference>
<dbReference type="RefSeq" id="WP_283404951.1">
    <property type="nucleotide sequence ID" value="NZ_FXUI01000001.1"/>
</dbReference>
<gene>
    <name evidence="2" type="ORF">SAMN06296065_101357</name>
</gene>